<comment type="caution">
    <text evidence="3">The sequence shown here is derived from an EMBL/GenBank/DDBJ whole genome shotgun (WGS) entry which is preliminary data.</text>
</comment>
<dbReference type="InterPro" id="IPR029061">
    <property type="entry name" value="THDP-binding"/>
</dbReference>
<dbReference type="InterPro" id="IPR011766">
    <property type="entry name" value="TPP_enzyme_TPP-bd"/>
</dbReference>
<feature type="domain" description="Thiamine pyrophosphate enzyme TPP-binding" evidence="2">
    <location>
        <begin position="48"/>
        <end position="195"/>
    </location>
</feature>
<dbReference type="Gene3D" id="3.40.50.970">
    <property type="match status" value="1"/>
</dbReference>
<evidence type="ECO:0000313" key="3">
    <source>
        <dbReference type="EMBL" id="MBO8459093.1"/>
    </source>
</evidence>
<evidence type="ECO:0000313" key="4">
    <source>
        <dbReference type="Proteomes" id="UP000823641"/>
    </source>
</evidence>
<dbReference type="GO" id="GO:0016625">
    <property type="term" value="F:oxidoreductase activity, acting on the aldehyde or oxo group of donors, iron-sulfur protein as acceptor"/>
    <property type="evidence" value="ECO:0007669"/>
    <property type="project" value="UniProtKB-ARBA"/>
</dbReference>
<proteinExistence type="predicted"/>
<dbReference type="SUPFAM" id="SSF52518">
    <property type="entry name" value="Thiamin diphosphate-binding fold (THDP-binding)"/>
    <property type="match status" value="1"/>
</dbReference>
<sequence length="332" mass="36481">MFSPADFKSDQYVRWCPGCGDHAIVNALQKAMAEVGIAPSQTAVISGIGCSSRMPYYLNTYGFHTIHGRGAAIATGVKTSRPDLTVWQMTGDGDCLAIGGNHFIHSVRRNVDLNVIMFNNQIYGLTKGQYSPTSKKGAITKSSPFGTVERPFRPAELTFGARGTFFARTLDVDVKTTQDCMVAAARHKGLSVVECLVNCVIFNNGAHSWISDRENRADRTIVLEHGKPMIFGANRDKGLVIDGWNLKVVTIGENGVTEKDILVHDAHEQDPTLHYKLAMMTGPDMPIAMGVIRDVEEETYDEAVHNQIASVQAKSQIHCFDDLVASCEKWEM</sequence>
<evidence type="ECO:0000256" key="1">
    <source>
        <dbReference type="ARBA" id="ARBA00023002"/>
    </source>
</evidence>
<dbReference type="Proteomes" id="UP000823641">
    <property type="component" value="Unassembled WGS sequence"/>
</dbReference>
<dbReference type="Pfam" id="PF02775">
    <property type="entry name" value="TPP_enzyme_C"/>
    <property type="match status" value="1"/>
</dbReference>
<name>A0A9D9N3R2_9BACT</name>
<dbReference type="GO" id="GO:0045333">
    <property type="term" value="P:cellular respiration"/>
    <property type="evidence" value="ECO:0007669"/>
    <property type="project" value="UniProtKB-ARBA"/>
</dbReference>
<reference evidence="3" key="1">
    <citation type="submission" date="2020-10" db="EMBL/GenBank/DDBJ databases">
        <authorList>
            <person name="Gilroy R."/>
        </authorList>
    </citation>
    <scope>NUCLEOTIDE SEQUENCE</scope>
    <source>
        <strain evidence="3">G3-3990</strain>
    </source>
</reference>
<gene>
    <name evidence="3" type="ORF">IAA73_01985</name>
</gene>
<reference evidence="3" key="2">
    <citation type="journal article" date="2021" name="PeerJ">
        <title>Extensive microbial diversity within the chicken gut microbiome revealed by metagenomics and culture.</title>
        <authorList>
            <person name="Gilroy R."/>
            <person name="Ravi A."/>
            <person name="Getino M."/>
            <person name="Pursley I."/>
            <person name="Horton D.L."/>
            <person name="Alikhan N.F."/>
            <person name="Baker D."/>
            <person name="Gharbi K."/>
            <person name="Hall N."/>
            <person name="Watson M."/>
            <person name="Adriaenssens E.M."/>
            <person name="Foster-Nyarko E."/>
            <person name="Jarju S."/>
            <person name="Secka A."/>
            <person name="Antonio M."/>
            <person name="Oren A."/>
            <person name="Chaudhuri R.R."/>
            <person name="La Ragione R."/>
            <person name="Hildebrand F."/>
            <person name="Pallen M.J."/>
        </authorList>
    </citation>
    <scope>NUCLEOTIDE SEQUENCE</scope>
    <source>
        <strain evidence="3">G3-3990</strain>
    </source>
</reference>
<protein>
    <submittedName>
        <fullName evidence="3">2-oxoacid:ferredoxin oxidoreductase subunit beta</fullName>
    </submittedName>
</protein>
<dbReference type="EMBL" id="JADIMG010000019">
    <property type="protein sequence ID" value="MBO8459093.1"/>
    <property type="molecule type" value="Genomic_DNA"/>
</dbReference>
<dbReference type="AlphaFoldDB" id="A0A9D9N3R2"/>
<dbReference type="CDD" id="cd03375">
    <property type="entry name" value="TPP_OGFOR"/>
    <property type="match status" value="1"/>
</dbReference>
<accession>A0A9D9N3R2</accession>
<dbReference type="PANTHER" id="PTHR48084:SF4">
    <property type="entry name" value="2-OXOGLUTARATE OXIDOREDUCTASE SUBUNIT KORB"/>
    <property type="match status" value="1"/>
</dbReference>
<keyword evidence="1" id="KW-0560">Oxidoreductase</keyword>
<dbReference type="PANTHER" id="PTHR48084">
    <property type="entry name" value="2-OXOGLUTARATE OXIDOREDUCTASE SUBUNIT KORB-RELATED"/>
    <property type="match status" value="1"/>
</dbReference>
<dbReference type="GO" id="GO:0030976">
    <property type="term" value="F:thiamine pyrophosphate binding"/>
    <property type="evidence" value="ECO:0007669"/>
    <property type="project" value="InterPro"/>
</dbReference>
<organism evidence="3 4">
    <name type="scientific">Candidatus Gallipaludibacter merdavium</name>
    <dbReference type="NCBI Taxonomy" id="2840839"/>
    <lineage>
        <taxon>Bacteria</taxon>
        <taxon>Pseudomonadati</taxon>
        <taxon>Bacteroidota</taxon>
        <taxon>Bacteroidia</taxon>
        <taxon>Bacteroidales</taxon>
        <taxon>Candidatus Gallipaludibacter</taxon>
    </lineage>
</organism>
<dbReference type="GO" id="GO:0044281">
    <property type="term" value="P:small molecule metabolic process"/>
    <property type="evidence" value="ECO:0007669"/>
    <property type="project" value="UniProtKB-ARBA"/>
</dbReference>
<evidence type="ECO:0000259" key="2">
    <source>
        <dbReference type="Pfam" id="PF02775"/>
    </source>
</evidence>
<dbReference type="InterPro" id="IPR051457">
    <property type="entry name" value="2-oxoacid:Fd_oxidoreductase"/>
</dbReference>